<evidence type="ECO:0008006" key="4">
    <source>
        <dbReference type="Google" id="ProtNLM"/>
    </source>
</evidence>
<evidence type="ECO:0000313" key="2">
    <source>
        <dbReference type="EMBL" id="MBQ0830597.1"/>
    </source>
</evidence>
<sequence>MLRIIDARTGEPLPATSTRRGPARVEAHAVRRDATQLRVLLVADLLVRALELDATPVWSLLTGPEAGADTRADAAALGVRPFEPAREPAPDPAAVARTLHIVREGEPLPDAPTVAVAPVASDDLVLLGSAEPSVVRLALLAHHHHARVALDDAALDDARDTLKRWRRAVANWARQPSRPIPGPVRDRLRGAWEDDLDAPGVLDVLRQVETDPDLPDGARFETYAHTDRFLGLDLVSELGSV</sequence>
<dbReference type="RefSeq" id="WP_210876363.1">
    <property type="nucleotide sequence ID" value="NZ_JAGPNL010000011.1"/>
</dbReference>
<gene>
    <name evidence="2" type="ORF">J5Y05_29525</name>
</gene>
<proteinExistence type="predicted"/>
<feature type="region of interest" description="Disordered" evidence="1">
    <location>
        <begin position="1"/>
        <end position="21"/>
    </location>
</feature>
<dbReference type="AlphaFoldDB" id="A0A940XP12"/>
<reference evidence="2" key="1">
    <citation type="submission" date="2021-04" db="EMBL/GenBank/DDBJ databases">
        <title>Genome seq and assembly of Streptomyces sp. RG38.</title>
        <authorList>
            <person name="Chhetri G."/>
        </authorList>
    </citation>
    <scope>NUCLEOTIDE SEQUENCE</scope>
    <source>
        <strain evidence="2">RG38</strain>
    </source>
</reference>
<organism evidence="2 3">
    <name type="scientific">Streptomyces tagetis</name>
    <dbReference type="NCBI Taxonomy" id="2820809"/>
    <lineage>
        <taxon>Bacteria</taxon>
        <taxon>Bacillati</taxon>
        <taxon>Actinomycetota</taxon>
        <taxon>Actinomycetes</taxon>
        <taxon>Kitasatosporales</taxon>
        <taxon>Streptomycetaceae</taxon>
        <taxon>Streptomyces</taxon>
    </lineage>
</organism>
<name>A0A940XP12_9ACTN</name>
<keyword evidence="3" id="KW-1185">Reference proteome</keyword>
<dbReference type="Proteomes" id="UP000677875">
    <property type="component" value="Unassembled WGS sequence"/>
</dbReference>
<comment type="caution">
    <text evidence="2">The sequence shown here is derived from an EMBL/GenBank/DDBJ whole genome shotgun (WGS) entry which is preliminary data.</text>
</comment>
<evidence type="ECO:0000313" key="3">
    <source>
        <dbReference type="Proteomes" id="UP000677875"/>
    </source>
</evidence>
<dbReference type="EMBL" id="JAGPNL010000011">
    <property type="protein sequence ID" value="MBQ0830597.1"/>
    <property type="molecule type" value="Genomic_DNA"/>
</dbReference>
<accession>A0A940XP12</accession>
<evidence type="ECO:0000256" key="1">
    <source>
        <dbReference type="SAM" id="MobiDB-lite"/>
    </source>
</evidence>
<dbReference type="Gene3D" id="1.20.120.640">
    <property type="entry name" value="Anticodon-binding domain of a subclass of class I aminoacyl-tRNA synthetases"/>
    <property type="match status" value="1"/>
</dbReference>
<protein>
    <recommendedName>
        <fullName evidence="4">Cysteinyl-tRNA synthetase</fullName>
    </recommendedName>
</protein>